<evidence type="ECO:0000259" key="1">
    <source>
        <dbReference type="PROSITE" id="PS50181"/>
    </source>
</evidence>
<dbReference type="PANTHER" id="PTHR21503">
    <property type="entry name" value="F-BOX-CONTAINING HYPOTHETICAL PROTEIN C.ELEGANS"/>
    <property type="match status" value="1"/>
</dbReference>
<dbReference type="Pfam" id="PF00646">
    <property type="entry name" value="F-box"/>
    <property type="match status" value="1"/>
</dbReference>
<name>A0A1I7UTJ9_9PELO</name>
<evidence type="ECO:0000313" key="3">
    <source>
        <dbReference type="WBParaSite" id="Csp11.Scaffold630.g19210.t1"/>
    </source>
</evidence>
<accession>A0A1I7UTJ9</accession>
<dbReference type="WBParaSite" id="Csp11.Scaffold630.g19210.t1">
    <property type="protein sequence ID" value="Csp11.Scaffold630.g19210.t1"/>
    <property type="gene ID" value="Csp11.Scaffold630.g19210"/>
</dbReference>
<proteinExistence type="predicted"/>
<keyword evidence="2" id="KW-1185">Reference proteome</keyword>
<dbReference type="Proteomes" id="UP000095282">
    <property type="component" value="Unplaced"/>
</dbReference>
<dbReference type="AlphaFoldDB" id="A0A1I7UTJ9"/>
<evidence type="ECO:0000313" key="2">
    <source>
        <dbReference type="Proteomes" id="UP000095282"/>
    </source>
</evidence>
<dbReference type="InterPro" id="IPR001810">
    <property type="entry name" value="F-box_dom"/>
</dbReference>
<feature type="domain" description="F-box" evidence="1">
    <location>
        <begin position="1"/>
        <end position="58"/>
    </location>
</feature>
<reference evidence="3" key="1">
    <citation type="submission" date="2016-11" db="UniProtKB">
        <authorList>
            <consortium name="WormBaseParasite"/>
        </authorList>
    </citation>
    <scope>IDENTIFICATION</scope>
</reference>
<dbReference type="PANTHER" id="PTHR21503:SF52">
    <property type="entry name" value="F-BOX DOMAIN-CONTAINING PROTEIN"/>
    <property type="match status" value="1"/>
</dbReference>
<organism evidence="2 3">
    <name type="scientific">Caenorhabditis tropicalis</name>
    <dbReference type="NCBI Taxonomy" id="1561998"/>
    <lineage>
        <taxon>Eukaryota</taxon>
        <taxon>Metazoa</taxon>
        <taxon>Ecdysozoa</taxon>
        <taxon>Nematoda</taxon>
        <taxon>Chromadorea</taxon>
        <taxon>Rhabditida</taxon>
        <taxon>Rhabditina</taxon>
        <taxon>Rhabditomorpha</taxon>
        <taxon>Rhabditoidea</taxon>
        <taxon>Rhabditidae</taxon>
        <taxon>Peloderinae</taxon>
        <taxon>Caenorhabditis</taxon>
    </lineage>
</organism>
<sequence length="307" mass="36038">MDLLRFPLVVLIEVFKYLDFKEKFLISLLSKKARNKLKLTSVSSDSLFNLSNKLFIRLGYYTEEHRLSVTKEKDYFIGKEVMKLGFHSKGVLLEEESFQKQLLLANHLLDTFRISAISVSFPYVTEPADVLEFFKMIKQRQLSIKSFYCRLDEVSSEFISKILDECTEVTDRVVTTVWFPDGFVYTPTRPFNATKLLVYGNSNWSNLESFMNCRYATVQLGKNSTRTAQFYNSFFTKWMDSGARLQRLTLRCMKEGIQHEIGDKWIEISRKNGIQFFVESATNYISIYTKQGYMEHLKEIEQRELAR</sequence>
<protein>
    <submittedName>
        <fullName evidence="3">F-box domain-containing protein</fullName>
    </submittedName>
</protein>
<dbReference type="PROSITE" id="PS50181">
    <property type="entry name" value="FBOX"/>
    <property type="match status" value="1"/>
</dbReference>